<keyword evidence="1 4" id="KW-0732">Signal</keyword>
<name>A0A068R9S4_9GAMM</name>
<reference evidence="7" key="1">
    <citation type="submission" date="2013-06" db="EMBL/GenBank/DDBJ databases">
        <authorList>
            <person name="Mazano-Marin A."/>
        </authorList>
    </citation>
    <scope>NUCLEOTIDE SEQUENCE</scope>
    <source>
        <strain evidence="7">SCt-VLC</strain>
    </source>
</reference>
<dbReference type="NCBIfam" id="NF008351">
    <property type="entry name" value="PRK11138.1"/>
    <property type="match status" value="1"/>
</dbReference>
<organism evidence="7">
    <name type="scientific">Serratia symbiotica SCt-VLC</name>
    <dbReference type="NCBI Taxonomy" id="1347341"/>
    <lineage>
        <taxon>Bacteria</taxon>
        <taxon>Pseudomonadati</taxon>
        <taxon>Pseudomonadota</taxon>
        <taxon>Gammaproteobacteria</taxon>
        <taxon>Enterobacterales</taxon>
        <taxon>Yersiniaceae</taxon>
        <taxon>Serratia</taxon>
        <taxon>Serratia symbiotica</taxon>
    </lineage>
</organism>
<keyword evidence="2 4" id="KW-0472">Membrane</keyword>
<dbReference type="HAMAP" id="MF_00923">
    <property type="entry name" value="OM_assembly_BamB"/>
    <property type="match status" value="1"/>
</dbReference>
<dbReference type="EMBL" id="FR904231">
    <property type="protein sequence ID" value="CDG47341.1"/>
    <property type="molecule type" value="Genomic_DNA"/>
</dbReference>
<dbReference type="Gene3D" id="2.130.10.10">
    <property type="entry name" value="YVTN repeat-like/Quinoprotein amine dehydrogenase"/>
    <property type="match status" value="1"/>
</dbReference>
<evidence type="ECO:0000256" key="3">
    <source>
        <dbReference type="ARBA" id="ARBA00023237"/>
    </source>
</evidence>
<gene>
    <name evidence="4 7" type="primary">bamB</name>
    <name evidence="7" type="ORF">SCTVLC_0585</name>
</gene>
<evidence type="ECO:0000256" key="2">
    <source>
        <dbReference type="ARBA" id="ARBA00023136"/>
    </source>
</evidence>
<dbReference type="InterPro" id="IPR018391">
    <property type="entry name" value="PQQ_b-propeller_rpt"/>
</dbReference>
<comment type="subunit">
    <text evidence="4">Part of the Bam complex, which is composed of the outer membrane protein BamA, and four lipoproteins BamB, BamC, BamD and BamE.</text>
</comment>
<comment type="similarity">
    <text evidence="4">Belongs to the BamB family.</text>
</comment>
<keyword evidence="4" id="KW-0564">Palmitate</keyword>
<evidence type="ECO:0000256" key="4">
    <source>
        <dbReference type="HAMAP-Rule" id="MF_00923"/>
    </source>
</evidence>
<evidence type="ECO:0000256" key="1">
    <source>
        <dbReference type="ARBA" id="ARBA00022729"/>
    </source>
</evidence>
<dbReference type="InterPro" id="IPR015943">
    <property type="entry name" value="WD40/YVTN_repeat-like_dom_sf"/>
</dbReference>
<feature type="domain" description="Pyrrolo-quinoline quinone repeat" evidence="6">
    <location>
        <begin position="330"/>
        <end position="391"/>
    </location>
</feature>
<comment type="subcellular location">
    <subcellularLocation>
        <location evidence="4">Cell outer membrane</location>
        <topology evidence="4">Lipid-anchor</topology>
    </subcellularLocation>
</comment>
<dbReference type="SUPFAM" id="SSF50998">
    <property type="entry name" value="Quinoprotein alcohol dehydrogenase-like"/>
    <property type="match status" value="1"/>
</dbReference>
<proteinExistence type="inferred from homology"/>
<protein>
    <recommendedName>
        <fullName evidence="4">Outer membrane protein assembly factor BamB</fullName>
    </recommendedName>
</protein>
<dbReference type="InterPro" id="IPR017687">
    <property type="entry name" value="BamB"/>
</dbReference>
<comment type="function">
    <text evidence="4">Part of the outer membrane protein assembly complex, which is involved in assembly and insertion of beta-barrel proteins into the outer membrane.</text>
</comment>
<dbReference type="PANTHER" id="PTHR34512">
    <property type="entry name" value="CELL SURFACE PROTEIN"/>
    <property type="match status" value="1"/>
</dbReference>
<evidence type="ECO:0000256" key="5">
    <source>
        <dbReference type="SAM" id="SignalP"/>
    </source>
</evidence>
<dbReference type="RefSeq" id="WP_061769953.1">
    <property type="nucleotide sequence ID" value="NZ_FR904231.1"/>
</dbReference>
<dbReference type="PANTHER" id="PTHR34512:SF30">
    <property type="entry name" value="OUTER MEMBRANE PROTEIN ASSEMBLY FACTOR BAMB"/>
    <property type="match status" value="1"/>
</dbReference>
<dbReference type="OrthoDB" id="5173551at2"/>
<dbReference type="GO" id="GO:0051205">
    <property type="term" value="P:protein insertion into membrane"/>
    <property type="evidence" value="ECO:0007669"/>
    <property type="project" value="UniProtKB-UniRule"/>
</dbReference>
<reference evidence="7" key="2">
    <citation type="journal article" date="2014" name="Genome Biol. Evol.">
        <title>Settling down: the genome of Serratia symbiotica from the aphid Cinara tujafilina zooms in on the process of accommodation to a cooperative intracellular life.</title>
        <authorList>
            <person name="Manzano-Marin A."/>
            <person name="Latorre A."/>
        </authorList>
    </citation>
    <scope>NUCLEOTIDE SEQUENCE</scope>
    <source>
        <strain evidence="7">SCt-VLC</strain>
    </source>
</reference>
<dbReference type="SMART" id="SM00564">
    <property type="entry name" value="PQQ"/>
    <property type="match status" value="7"/>
</dbReference>
<feature type="chain" id="PRO_5008980869" description="Outer membrane protein assembly factor BamB" evidence="5">
    <location>
        <begin position="24"/>
        <end position="393"/>
    </location>
</feature>
<dbReference type="GO" id="GO:0009279">
    <property type="term" value="C:cell outer membrane"/>
    <property type="evidence" value="ECO:0007669"/>
    <property type="project" value="UniProtKB-SubCell"/>
</dbReference>
<dbReference type="CDD" id="cd10276">
    <property type="entry name" value="BamB_YfgL"/>
    <property type="match status" value="1"/>
</dbReference>
<dbReference type="InterPro" id="IPR002372">
    <property type="entry name" value="PQQ_rpt_dom"/>
</dbReference>
<dbReference type="GO" id="GO:0043165">
    <property type="term" value="P:Gram-negative-bacterium-type cell outer membrane assembly"/>
    <property type="evidence" value="ECO:0007669"/>
    <property type="project" value="UniProtKB-UniRule"/>
</dbReference>
<keyword evidence="3 4" id="KW-0998">Cell outer membrane</keyword>
<feature type="domain" description="Pyrrolo-quinoline quinone repeat" evidence="6">
    <location>
        <begin position="78"/>
        <end position="320"/>
    </location>
</feature>
<keyword evidence="4" id="KW-0449">Lipoprotein</keyword>
<dbReference type="NCBIfam" id="TIGR03300">
    <property type="entry name" value="assembly_YfgL"/>
    <property type="match status" value="1"/>
</dbReference>
<sequence length="393" mass="42144">MQLCKTLLVGLVSAALMSGCSLFNSEEDVVTVSPLPKVENQFTPNKMWSTSVGDGIGEFYSHLRPAFQNSTLFAADRHGIVKALDATSGNEKWKVDLSQHTGFFSSRLSALLSGGLAVSGDRIYIGIEKAVVYALNTADGSVAWQARVAGEAMSRPVISDGMVLIHTSNGQLQALNESDGAVKWTVNLDMPSLSLRGESAPAVAFGAAIVGDDNGRVSAVLMQQGQLIWQQRISQPSGATEIDRLNDVDTTPVIVEGIVYALGYNGNLTALDLRSGQIMWKRELGSVNDFIVDAGRIYLVDQNDRLVALSTEGGVTVWTQGDLLHRKLTPPVMFNGYLVTGDAKGYLHWINTTDGRFVAQQSVDSSGFLSAPLVAGDKLVIQARGGKVHAFTR</sequence>
<accession>A0A068R9S4</accession>
<dbReference type="Pfam" id="PF13360">
    <property type="entry name" value="PQQ_2"/>
    <property type="match status" value="2"/>
</dbReference>
<feature type="signal peptide" evidence="5">
    <location>
        <begin position="1"/>
        <end position="23"/>
    </location>
</feature>
<evidence type="ECO:0000313" key="7">
    <source>
        <dbReference type="EMBL" id="CDG47341.1"/>
    </source>
</evidence>
<dbReference type="PROSITE" id="PS51257">
    <property type="entry name" value="PROKAR_LIPOPROTEIN"/>
    <property type="match status" value="1"/>
</dbReference>
<dbReference type="AlphaFoldDB" id="A0A068R9S4"/>
<evidence type="ECO:0000259" key="6">
    <source>
        <dbReference type="Pfam" id="PF13360"/>
    </source>
</evidence>
<dbReference type="InterPro" id="IPR011047">
    <property type="entry name" value="Quinoprotein_ADH-like_sf"/>
</dbReference>